<dbReference type="Proteomes" id="UP000188184">
    <property type="component" value="Chromosome"/>
</dbReference>
<dbReference type="PANTHER" id="PTHR30576">
    <property type="entry name" value="COLANIC BIOSYNTHESIS UDP-GLUCOSE LIPID CARRIER TRANSFERASE"/>
    <property type="match status" value="1"/>
</dbReference>
<comment type="similarity">
    <text evidence="1">Belongs to the bacterial sugar transferase family.</text>
</comment>
<evidence type="ECO:0000259" key="3">
    <source>
        <dbReference type="Pfam" id="PF02397"/>
    </source>
</evidence>
<dbReference type="Pfam" id="PF02397">
    <property type="entry name" value="Bac_transf"/>
    <property type="match status" value="1"/>
</dbReference>
<keyword evidence="2" id="KW-1133">Transmembrane helix</keyword>
<protein>
    <submittedName>
        <fullName evidence="4">Sugar transferase</fullName>
    </submittedName>
</protein>
<dbReference type="PANTHER" id="PTHR30576:SF8">
    <property type="entry name" value="UNDECAPRENYL-PHOSPHATE GALACTOSE PHOSPHOTRANSFERASE"/>
    <property type="match status" value="1"/>
</dbReference>
<keyword evidence="4" id="KW-0808">Transferase</keyword>
<dbReference type="InterPro" id="IPR003362">
    <property type="entry name" value="Bact_transf"/>
</dbReference>
<keyword evidence="2" id="KW-0472">Membrane</keyword>
<feature type="domain" description="Bacterial sugar transferase" evidence="3">
    <location>
        <begin position="6"/>
        <end position="181"/>
    </location>
</feature>
<gene>
    <name evidence="4" type="ORF">B0X71_14655</name>
</gene>
<evidence type="ECO:0000256" key="1">
    <source>
        <dbReference type="ARBA" id="ARBA00006464"/>
    </source>
</evidence>
<evidence type="ECO:0000313" key="4">
    <source>
        <dbReference type="EMBL" id="AQQ55145.1"/>
    </source>
</evidence>
<proteinExistence type="inferred from homology"/>
<keyword evidence="2" id="KW-0812">Transmembrane</keyword>
<dbReference type="KEGG" id="pmar:B0X71_14655"/>
<sequence length="198" mass="22964">MKFFIKRVIDLFGSGIGLILLSPILIIVIILMKIFMPGPIFFKQKRVGKNQVEFNILKFRTMKVNKEAESKLDFSKDKDRLTKLGKLLRRSKVDELPQLLNVFLGDMSLVGPRPTIMKQVLEYTPHQLKRINVKPGMTGLAQINGNITLPWEQRIEYDIEYVRNFSLFLDFKILTKTLAIVSMGEEKFKKEKVMNNTD</sequence>
<name>A0A1Q2L3V4_9BACL</name>
<evidence type="ECO:0000313" key="5">
    <source>
        <dbReference type="Proteomes" id="UP000188184"/>
    </source>
</evidence>
<accession>A0A1Q2L3V4</accession>
<dbReference type="EMBL" id="CP019640">
    <property type="protein sequence ID" value="AQQ55145.1"/>
    <property type="molecule type" value="Genomic_DNA"/>
</dbReference>
<keyword evidence="5" id="KW-1185">Reference proteome</keyword>
<reference evidence="4 5" key="1">
    <citation type="submission" date="2017-02" db="EMBL/GenBank/DDBJ databases">
        <title>The complete genomic sequence of a novel cold adapted crude oil-degrading bacterium Planococcus qaidamina Y42.</title>
        <authorList>
            <person name="Yang R."/>
        </authorList>
    </citation>
    <scope>NUCLEOTIDE SEQUENCE [LARGE SCALE GENOMIC DNA]</scope>
    <source>
        <strain evidence="4 5">Y42</strain>
    </source>
</reference>
<dbReference type="OrthoDB" id="9808602at2"/>
<dbReference type="AlphaFoldDB" id="A0A1Q2L3V4"/>
<dbReference type="GO" id="GO:0016780">
    <property type="term" value="F:phosphotransferase activity, for other substituted phosphate groups"/>
    <property type="evidence" value="ECO:0007669"/>
    <property type="project" value="TreeGrafter"/>
</dbReference>
<organism evidence="4 5">
    <name type="scientific">Planococcus lenghuensis</name>
    <dbReference type="NCBI Taxonomy" id="2213202"/>
    <lineage>
        <taxon>Bacteria</taxon>
        <taxon>Bacillati</taxon>
        <taxon>Bacillota</taxon>
        <taxon>Bacilli</taxon>
        <taxon>Bacillales</taxon>
        <taxon>Caryophanaceae</taxon>
        <taxon>Planococcus</taxon>
    </lineage>
</organism>
<evidence type="ECO:0000256" key="2">
    <source>
        <dbReference type="SAM" id="Phobius"/>
    </source>
</evidence>
<feature type="transmembrane region" description="Helical" evidence="2">
    <location>
        <begin position="12"/>
        <end position="36"/>
    </location>
</feature>